<organism evidence="9 10">
    <name type="scientific">Pelomonas dachongensis</name>
    <dbReference type="NCBI Taxonomy" id="3299029"/>
    <lineage>
        <taxon>Bacteria</taxon>
        <taxon>Pseudomonadati</taxon>
        <taxon>Pseudomonadota</taxon>
        <taxon>Betaproteobacteria</taxon>
        <taxon>Burkholderiales</taxon>
        <taxon>Sphaerotilaceae</taxon>
        <taxon>Roseateles</taxon>
    </lineage>
</organism>
<keyword evidence="2" id="KW-0547">Nucleotide-binding</keyword>
<evidence type="ECO:0000256" key="6">
    <source>
        <dbReference type="SAM" id="MobiDB-lite"/>
    </source>
</evidence>
<evidence type="ECO:0000256" key="1">
    <source>
        <dbReference type="ARBA" id="ARBA00007913"/>
    </source>
</evidence>
<keyword evidence="4 9" id="KW-0347">Helicase</keyword>
<dbReference type="InterPro" id="IPR047187">
    <property type="entry name" value="SF1_C_Upf1"/>
</dbReference>
<dbReference type="CDD" id="cd18808">
    <property type="entry name" value="SF1_C_Upf1"/>
    <property type="match status" value="1"/>
</dbReference>
<keyword evidence="10" id="KW-1185">Reference proteome</keyword>
<dbReference type="InterPro" id="IPR050534">
    <property type="entry name" value="Coronavir_polyprotein_1ab"/>
</dbReference>
<evidence type="ECO:0000259" key="8">
    <source>
        <dbReference type="Pfam" id="PF13087"/>
    </source>
</evidence>
<keyword evidence="3 9" id="KW-0378">Hydrolase</keyword>
<dbReference type="Pfam" id="PF13087">
    <property type="entry name" value="AAA_12"/>
    <property type="match status" value="1"/>
</dbReference>
<dbReference type="Gene3D" id="3.40.50.300">
    <property type="entry name" value="P-loop containing nucleotide triphosphate hydrolases"/>
    <property type="match status" value="3"/>
</dbReference>
<dbReference type="InterPro" id="IPR041679">
    <property type="entry name" value="DNA2/NAM7-like_C"/>
</dbReference>
<dbReference type="GO" id="GO:0004386">
    <property type="term" value="F:helicase activity"/>
    <property type="evidence" value="ECO:0007669"/>
    <property type="project" value="UniProtKB-KW"/>
</dbReference>
<evidence type="ECO:0000313" key="9">
    <source>
        <dbReference type="EMBL" id="MFG6415497.1"/>
    </source>
</evidence>
<dbReference type="SUPFAM" id="SSF52540">
    <property type="entry name" value="P-loop containing nucleoside triphosphate hydrolases"/>
    <property type="match status" value="1"/>
</dbReference>
<comment type="caution">
    <text evidence="9">The sequence shown here is derived from an EMBL/GenBank/DDBJ whole genome shotgun (WGS) entry which is preliminary data.</text>
</comment>
<dbReference type="PANTHER" id="PTHR43788:SF8">
    <property type="entry name" value="DNA-BINDING PROTEIN SMUBP-2"/>
    <property type="match status" value="1"/>
</dbReference>
<feature type="domain" description="DNA2/NAM7 helicase helicase" evidence="7">
    <location>
        <begin position="381"/>
        <end position="552"/>
    </location>
</feature>
<dbReference type="EC" id="3.6.4.-" evidence="9"/>
<evidence type="ECO:0000313" key="10">
    <source>
        <dbReference type="Proteomes" id="UP001606300"/>
    </source>
</evidence>
<evidence type="ECO:0000259" key="7">
    <source>
        <dbReference type="Pfam" id="PF13086"/>
    </source>
</evidence>
<gene>
    <name evidence="9" type="ORF">ACG02S_16495</name>
</gene>
<evidence type="ECO:0000256" key="4">
    <source>
        <dbReference type="ARBA" id="ARBA00022806"/>
    </source>
</evidence>
<name>A0ABW7EPR6_9BURK</name>
<dbReference type="EMBL" id="JBIGHY010000006">
    <property type="protein sequence ID" value="MFG6415497.1"/>
    <property type="molecule type" value="Genomic_DNA"/>
</dbReference>
<evidence type="ECO:0000256" key="5">
    <source>
        <dbReference type="ARBA" id="ARBA00022840"/>
    </source>
</evidence>
<dbReference type="RefSeq" id="WP_394471569.1">
    <property type="nucleotide sequence ID" value="NZ_JBIGHY010000006.1"/>
</dbReference>
<feature type="domain" description="DNA2/NAM7 helicase-like C-terminal" evidence="8">
    <location>
        <begin position="994"/>
        <end position="1216"/>
    </location>
</feature>
<proteinExistence type="inferred from homology"/>
<feature type="region of interest" description="Disordered" evidence="6">
    <location>
        <begin position="1257"/>
        <end position="1283"/>
    </location>
</feature>
<accession>A0ABW7EPR6</accession>
<sequence length="1283" mass="142002">MANLYVDVDERSTERLRGTVRRLHRTGRYFQDLREDDDPVQYLLDVLFPDGAPRPWHVANVSLDNLQERTTLALRPVILAPEAWPFPRGFSLGVSGSWPRTAPQPVLRIRDVFEIADAPTRAFEAQAQAFVYQAERVPRGVPFADNLLNSQLAASLPLISRETQQRLQDWTDFIEWKRNLVRACARGLRYVDRGWSEDGNNLVFRLQVSDEAALVDALKSLRNETLQAFPLEASADPWTFTPAEETEQRGRRGRMSAQGTPLGRAASRDPRRTGRAQPRGDENPGGLSAEWEIAPADDDVDLIAGGPEAQAAVLARIPEQGFLSISLAGDLSLLRRHEQAVGRLRDQGGYSPYLSAYLFDVKQARCPQSAGQEPAWLSPDLNPPQREAVRKMLDAPDLCLLQGPPGTGKTTVIAEAIAQMVRRGESVLLASQAHTAVDNALARLADNTAVRAIRLGPPNKVTDDGKAFIGAASLGRYYAALASHAEREHLLPWQRQDEALQALTSWCQRAEFVLADAQAALDRQMSHARNEESLRATLSTAWEDLQATLRARETVTAQHLAATALSRLAEDPSAVGTLAALPPGLLAEADAAALAVLDLASQGVPLKATAADWRDLDHQRPQVLALLSRDATRARKAWDKLRSDALRIKAQPAAAQDPATRLRIDELSAQVNELMNAAAREDAGPQVIQDWQRKNKELQQLRRQGTAALDVGACHDLFVEPHPWLVVGSDAEAWAARLQSRLDIIESPLRCAELALQSLIQQANRLAQAPVDTAVDERPWQEAQAALQRHHAVASELQQEAESFDTRATQLLAEHPQPGALQSCGGQAQEGLRSALATSMQAQDVLRRQADLQHARRHAWQPLLQEWVRDLRDAKSAAADWELLEQDWPSQCNVVAITCTENPRTLDDQGHSGFDVAIVDEVSKATPLELLLPLMRARRAVLVGDHRQLPPLFQESMDAVTFADAAEEASEGGGNQATELTEANLKRYERMVTASLFKEHFELASDDIRGRLNVQFRMHPQIMQLVNHFYEGTLTCGLTDPDKARSHGLTLPDASGRELLGPDDHVLWIDTSRDLLGQLCTEDLDSQGRPLRTNELEVKLIVELLQRLDTQALATRGPTAKRLTVGVVSFYAGQLRRLRQAIRAAQPPGGWRALDVDSNTVIRYQGKEKDVVLVSLVRNDGGARRYRSSRSNVARYEFINVAMSRARSLLMVLGARSMFEGFEVPLPRMDGPGIVSRPVYRDMLKQLERDGRLVEARQVLAPPRPAPRSPRPQMHGDKTKGGR</sequence>
<evidence type="ECO:0000256" key="3">
    <source>
        <dbReference type="ARBA" id="ARBA00022801"/>
    </source>
</evidence>
<protein>
    <submittedName>
        <fullName evidence="9">DEAD/DEAH box helicase</fullName>
        <ecNumber evidence="9">3.6.4.-</ecNumber>
    </submittedName>
</protein>
<feature type="domain" description="DNA2/NAM7 helicase helicase" evidence="7">
    <location>
        <begin position="765"/>
        <end position="952"/>
    </location>
</feature>
<feature type="compositionally biased region" description="Basic and acidic residues" evidence="6">
    <location>
        <begin position="266"/>
        <end position="282"/>
    </location>
</feature>
<keyword evidence="5" id="KW-0067">ATP-binding</keyword>
<dbReference type="InterPro" id="IPR027417">
    <property type="entry name" value="P-loop_NTPase"/>
</dbReference>
<dbReference type="GO" id="GO:0016787">
    <property type="term" value="F:hydrolase activity"/>
    <property type="evidence" value="ECO:0007669"/>
    <property type="project" value="UniProtKB-KW"/>
</dbReference>
<dbReference type="InterPro" id="IPR041677">
    <property type="entry name" value="DNA2/NAM7_AAA_11"/>
</dbReference>
<dbReference type="Proteomes" id="UP001606300">
    <property type="component" value="Unassembled WGS sequence"/>
</dbReference>
<feature type="compositionally biased region" description="Basic and acidic residues" evidence="6">
    <location>
        <begin position="1274"/>
        <end position="1283"/>
    </location>
</feature>
<reference evidence="9 10" key="1">
    <citation type="submission" date="2024-09" db="EMBL/GenBank/DDBJ databases">
        <title>Novel species of the genus Pelomonas and Roseateles isolated from streams.</title>
        <authorList>
            <person name="Lu H."/>
        </authorList>
    </citation>
    <scope>NUCLEOTIDE SEQUENCE [LARGE SCALE GENOMIC DNA]</scope>
    <source>
        <strain evidence="9 10">DC23W</strain>
    </source>
</reference>
<comment type="similarity">
    <text evidence="1">Belongs to the DNA2/NAM7 helicase family.</text>
</comment>
<dbReference type="PANTHER" id="PTHR43788">
    <property type="entry name" value="DNA2/NAM7 HELICASE FAMILY MEMBER"/>
    <property type="match status" value="1"/>
</dbReference>
<dbReference type="Pfam" id="PF13086">
    <property type="entry name" value="AAA_11"/>
    <property type="match status" value="2"/>
</dbReference>
<feature type="region of interest" description="Disordered" evidence="6">
    <location>
        <begin position="237"/>
        <end position="289"/>
    </location>
</feature>
<evidence type="ECO:0000256" key="2">
    <source>
        <dbReference type="ARBA" id="ARBA00022741"/>
    </source>
</evidence>